<dbReference type="AlphaFoldDB" id="A0A914PYF4"/>
<evidence type="ECO:0000313" key="1">
    <source>
        <dbReference type="Proteomes" id="UP000887578"/>
    </source>
</evidence>
<organism evidence="1 2">
    <name type="scientific">Panagrolaimus davidi</name>
    <dbReference type="NCBI Taxonomy" id="227884"/>
    <lineage>
        <taxon>Eukaryota</taxon>
        <taxon>Metazoa</taxon>
        <taxon>Ecdysozoa</taxon>
        <taxon>Nematoda</taxon>
        <taxon>Chromadorea</taxon>
        <taxon>Rhabditida</taxon>
        <taxon>Tylenchina</taxon>
        <taxon>Panagrolaimomorpha</taxon>
        <taxon>Panagrolaimoidea</taxon>
        <taxon>Panagrolaimidae</taxon>
        <taxon>Panagrolaimus</taxon>
    </lineage>
</organism>
<evidence type="ECO:0000313" key="2">
    <source>
        <dbReference type="WBParaSite" id="PDA_v2.g21476.t1"/>
    </source>
</evidence>
<keyword evidence="1" id="KW-1185">Reference proteome</keyword>
<name>A0A914PYF4_9BILA</name>
<dbReference type="WBParaSite" id="PDA_v2.g21476.t1">
    <property type="protein sequence ID" value="PDA_v2.g21476.t1"/>
    <property type="gene ID" value="PDA_v2.g21476"/>
</dbReference>
<dbReference type="Proteomes" id="UP000887578">
    <property type="component" value="Unplaced"/>
</dbReference>
<protein>
    <submittedName>
        <fullName evidence="2">Uncharacterized protein</fullName>
    </submittedName>
</protein>
<proteinExistence type="predicted"/>
<sequence length="247" mass="28733">MVHRCCKNSDLDCPHCKPFKPTADSGKRHLNTEHDLINIRIGEIIIMLFEKEHQIRTEEQKVNPGIYTKTLESILARYGGSKKAFFQSYSGAHLIKMGNNVEKIIQDLPPKIANDERIKIIFEAITLFFDAKKAMKKELNMSDDDINMMKSKILKFGKFMKENLGALKTKQKGHLFLFEAPEFATRFRTSSFFTDEAVESFHPVNNEQAQRIKCKQCPKKYSLLLKWSIDNNYYFDNVDCKTYKDET</sequence>
<accession>A0A914PYF4</accession>
<reference evidence="2" key="1">
    <citation type="submission" date="2022-11" db="UniProtKB">
        <authorList>
            <consortium name="WormBaseParasite"/>
        </authorList>
    </citation>
    <scope>IDENTIFICATION</scope>
</reference>